<dbReference type="AlphaFoldDB" id="A0AAW6Q911"/>
<dbReference type="InterPro" id="IPR004380">
    <property type="entry name" value="Asp_race"/>
</dbReference>
<comment type="similarity">
    <text evidence="1">Belongs to the aspartate/glutamate racemases family.</text>
</comment>
<dbReference type="Proteomes" id="UP001214976">
    <property type="component" value="Unassembled WGS sequence"/>
</dbReference>
<gene>
    <name evidence="3" type="ORF">P7M15_06025</name>
</gene>
<dbReference type="PANTHER" id="PTHR21198">
    <property type="entry name" value="GLUTAMATE RACEMASE"/>
    <property type="match status" value="1"/>
</dbReference>
<dbReference type="EMBL" id="JARQTW010000009">
    <property type="protein sequence ID" value="MDG2950079.1"/>
    <property type="molecule type" value="Genomic_DNA"/>
</dbReference>
<dbReference type="PROSITE" id="PS00924">
    <property type="entry name" value="ASP_GLU_RACEMASE_2"/>
    <property type="match status" value="1"/>
</dbReference>
<evidence type="ECO:0000256" key="2">
    <source>
        <dbReference type="ARBA" id="ARBA00023235"/>
    </source>
</evidence>
<dbReference type="InterPro" id="IPR015942">
    <property type="entry name" value="Asp/Glu/hydantoin_racemase"/>
</dbReference>
<dbReference type="PANTHER" id="PTHR21198:SF7">
    <property type="entry name" value="ASPARTATE-GLUTAMATE RACEMASE FAMILY"/>
    <property type="match status" value="1"/>
</dbReference>
<dbReference type="InterPro" id="IPR001920">
    <property type="entry name" value="Asp/Glu_race"/>
</dbReference>
<dbReference type="SUPFAM" id="SSF53681">
    <property type="entry name" value="Aspartate/glutamate racemase"/>
    <property type="match status" value="2"/>
</dbReference>
<dbReference type="Pfam" id="PF01177">
    <property type="entry name" value="Asp_Glu_race"/>
    <property type="match status" value="1"/>
</dbReference>
<comment type="caution">
    <text evidence="3">The sequence shown here is derived from an EMBL/GenBank/DDBJ whole genome shotgun (WGS) entry which is preliminary data.</text>
</comment>
<name>A0AAW6Q911_9PAST</name>
<protein>
    <submittedName>
        <fullName evidence="3">Aspartate/glutamate racemase family protein</fullName>
    </submittedName>
</protein>
<evidence type="ECO:0000256" key="1">
    <source>
        <dbReference type="ARBA" id="ARBA00007847"/>
    </source>
</evidence>
<evidence type="ECO:0000313" key="3">
    <source>
        <dbReference type="EMBL" id="MDG2950079.1"/>
    </source>
</evidence>
<keyword evidence="2" id="KW-0413">Isomerase</keyword>
<organism evidence="3 4">
    <name type="scientific">Exercitatus varius</name>
    <dbReference type="NCBI Taxonomy" id="67857"/>
    <lineage>
        <taxon>Bacteria</taxon>
        <taxon>Pseudomonadati</taxon>
        <taxon>Pseudomonadota</taxon>
        <taxon>Gammaproteobacteria</taxon>
        <taxon>Pasteurellales</taxon>
        <taxon>Pasteurellaceae</taxon>
        <taxon>Exercitatus</taxon>
    </lineage>
</organism>
<dbReference type="Gene3D" id="3.40.50.1860">
    <property type="match status" value="2"/>
</dbReference>
<evidence type="ECO:0000313" key="4">
    <source>
        <dbReference type="Proteomes" id="UP001214976"/>
    </source>
</evidence>
<accession>A0AAW6Q911</accession>
<sequence length="234" mass="25701">MKTLGILGGMSPESTVSYYVNVNRAVNRALGGNRSAKILMSSVDFEEIVQCQKSGDWQKAGEILAEQAELLERAGADGILLATNTMHKVASQITDRINVPFLHILDVVANRIKARSLSCVALLGTAFTMSDNFYRDGLTERGVNAIVPDQRDQREIHRIIFDELCLGVIKPESKDFYLKTIEKLTALGAEGVILGCTEIGLLINQTDSALPFFDTAALHSEMAVNFILEKQENL</sequence>
<proteinExistence type="inferred from homology"/>
<dbReference type="InterPro" id="IPR033134">
    <property type="entry name" value="Asp/Glu_racemase_AS_2"/>
</dbReference>
<dbReference type="NCBIfam" id="TIGR00035">
    <property type="entry name" value="asp_race"/>
    <property type="match status" value="1"/>
</dbReference>
<dbReference type="RefSeq" id="WP_317477162.1">
    <property type="nucleotide sequence ID" value="NZ_JARQTW010000009.1"/>
</dbReference>
<reference evidence="3" key="1">
    <citation type="submission" date="2023-03" db="EMBL/GenBank/DDBJ databases">
        <title>Classification of Bisgaard taxon 6 and taxon 10 as Exercitatus varius gen. nov., spec. nov.</title>
        <authorList>
            <person name="Christensen H."/>
        </authorList>
    </citation>
    <scope>NUCLEOTIDE SEQUENCE</scope>
    <source>
        <strain evidence="3">86116</strain>
    </source>
</reference>
<dbReference type="GO" id="GO:0047661">
    <property type="term" value="F:amino-acid racemase activity"/>
    <property type="evidence" value="ECO:0007669"/>
    <property type="project" value="InterPro"/>
</dbReference>